<dbReference type="InterPro" id="IPR053894">
    <property type="entry name" value="OAF_N"/>
</dbReference>
<dbReference type="SUPFAM" id="SSF82544">
    <property type="entry name" value="GckA/TtuD-like"/>
    <property type="match status" value="1"/>
</dbReference>
<dbReference type="InterPro" id="IPR007835">
    <property type="entry name" value="MOFRL"/>
</dbReference>
<dbReference type="Proteomes" id="UP000079169">
    <property type="component" value="Unplaced"/>
</dbReference>
<dbReference type="AlphaFoldDB" id="A0A3Q0J9J8"/>
<dbReference type="InterPro" id="IPR039760">
    <property type="entry name" value="MOFRL_protein"/>
</dbReference>
<dbReference type="GO" id="GO:0005737">
    <property type="term" value="C:cytoplasm"/>
    <property type="evidence" value="ECO:0007669"/>
    <property type="project" value="TreeGrafter"/>
</dbReference>
<dbReference type="PANTHER" id="PTHR12227:SF0">
    <property type="entry name" value="GLYCERATE KINASE"/>
    <property type="match status" value="1"/>
</dbReference>
<evidence type="ECO:0000313" key="5">
    <source>
        <dbReference type="RefSeq" id="XP_026683390.1"/>
    </source>
</evidence>
<dbReference type="KEGG" id="dci:103514971"/>
<organism evidence="4 5">
    <name type="scientific">Diaphorina citri</name>
    <name type="common">Asian citrus psyllid</name>
    <dbReference type="NCBI Taxonomy" id="121845"/>
    <lineage>
        <taxon>Eukaryota</taxon>
        <taxon>Metazoa</taxon>
        <taxon>Ecdysozoa</taxon>
        <taxon>Arthropoda</taxon>
        <taxon>Hexapoda</taxon>
        <taxon>Insecta</taxon>
        <taxon>Pterygota</taxon>
        <taxon>Neoptera</taxon>
        <taxon>Paraneoptera</taxon>
        <taxon>Hemiptera</taxon>
        <taxon>Sternorrhyncha</taxon>
        <taxon>Psylloidea</taxon>
        <taxon>Psyllidae</taxon>
        <taxon>Diaphorininae</taxon>
        <taxon>Diaphorina</taxon>
    </lineage>
</organism>
<protein>
    <submittedName>
        <fullName evidence="5">Glycerate kinase-like</fullName>
    </submittedName>
</protein>
<dbReference type="STRING" id="121845.A0A3Q0J9J8"/>
<feature type="domain" description="Out at first protein BRICHOS-like" evidence="3">
    <location>
        <begin position="23"/>
        <end position="70"/>
    </location>
</feature>
<name>A0A3Q0J9J8_DIACI</name>
<gene>
    <name evidence="5" type="primary">LOC103514971</name>
</gene>
<dbReference type="PaxDb" id="121845-A0A3Q0J9J8"/>
<dbReference type="GO" id="GO:0008887">
    <property type="term" value="F:glycerate kinase activity"/>
    <property type="evidence" value="ECO:0007669"/>
    <property type="project" value="InterPro"/>
</dbReference>
<keyword evidence="1" id="KW-0732">Signal</keyword>
<feature type="signal peptide" evidence="1">
    <location>
        <begin position="1"/>
        <end position="23"/>
    </location>
</feature>
<reference evidence="5" key="1">
    <citation type="submission" date="2025-08" db="UniProtKB">
        <authorList>
            <consortium name="RefSeq"/>
        </authorList>
    </citation>
    <scope>IDENTIFICATION</scope>
</reference>
<sequence>MNKLLVVTCVLFNLLSLLKYSDTQLLINVKNHGGDVVQENITANVAQDVVTLEFQRNDGTLITQLIDFSRVSFFFFFKKEMKSSSKVSKSVMTILSHETPHQDTKYFENVHNHIIGNNRAALLGAKWKAESLGFQTVILSSDIEGLGDDICRGYVDLIAWIVQLRKQRTIQVGKDKNNIKEQDMEQNLHHIVSDWQPNKTAVQELAIAVSNVNKLKLCVVCGGEITLNMNNNSAIGKGGRNLHLTLQFQYEVQKVLDQTSKVHVWFSSLGTDGIDGPTDVAGSIAYSHEQVDK</sequence>
<dbReference type="Pfam" id="PF14941">
    <property type="entry name" value="OAF_N"/>
    <property type="match status" value="1"/>
</dbReference>
<feature type="chain" id="PRO_5018106175" evidence="1">
    <location>
        <begin position="24"/>
        <end position="293"/>
    </location>
</feature>
<proteinExistence type="predicted"/>
<dbReference type="Pfam" id="PF05161">
    <property type="entry name" value="MOFRL"/>
    <property type="match status" value="1"/>
</dbReference>
<evidence type="ECO:0000256" key="1">
    <source>
        <dbReference type="SAM" id="SignalP"/>
    </source>
</evidence>
<evidence type="ECO:0000259" key="3">
    <source>
        <dbReference type="Pfam" id="PF14941"/>
    </source>
</evidence>
<dbReference type="PANTHER" id="PTHR12227">
    <property type="entry name" value="GLYCERATE KINASE"/>
    <property type="match status" value="1"/>
</dbReference>
<dbReference type="GeneID" id="103514971"/>
<evidence type="ECO:0000259" key="2">
    <source>
        <dbReference type="Pfam" id="PF05161"/>
    </source>
</evidence>
<dbReference type="Gene3D" id="3.40.1480.10">
    <property type="entry name" value="MOFRL domain"/>
    <property type="match status" value="1"/>
</dbReference>
<keyword evidence="4" id="KW-1185">Reference proteome</keyword>
<accession>A0A3Q0J9J8</accession>
<feature type="domain" description="MOFRL" evidence="2">
    <location>
        <begin position="218"/>
        <end position="288"/>
    </location>
</feature>
<dbReference type="RefSeq" id="XP_026683390.1">
    <property type="nucleotide sequence ID" value="XM_026827589.1"/>
</dbReference>
<dbReference type="InterPro" id="IPR037035">
    <property type="entry name" value="GK-like_C_sf"/>
</dbReference>
<evidence type="ECO:0000313" key="4">
    <source>
        <dbReference type="Proteomes" id="UP000079169"/>
    </source>
</evidence>